<evidence type="ECO:0000313" key="17">
    <source>
        <dbReference type="WBParaSite" id="ASIM_0001487201-mRNA-1"/>
    </source>
</evidence>
<keyword evidence="7" id="KW-0479">Metal-binding</keyword>
<dbReference type="PROSITE" id="PS50868">
    <property type="entry name" value="POST_SET"/>
    <property type="match status" value="1"/>
</dbReference>
<dbReference type="Gene3D" id="2.170.270.10">
    <property type="entry name" value="SET domain"/>
    <property type="match status" value="2"/>
</dbReference>
<feature type="region of interest" description="Disordered" evidence="10">
    <location>
        <begin position="1"/>
        <end position="130"/>
    </location>
</feature>
<dbReference type="InterPro" id="IPR007728">
    <property type="entry name" value="Pre-SET_dom"/>
</dbReference>
<name>A0A0M3K1W0_ANISI</name>
<dbReference type="GO" id="GO:0010629">
    <property type="term" value="P:negative regulation of gene expression"/>
    <property type="evidence" value="ECO:0007669"/>
    <property type="project" value="TreeGrafter"/>
</dbReference>
<comment type="subcellular location">
    <subcellularLocation>
        <location evidence="2">Chromosome</location>
    </subcellularLocation>
    <subcellularLocation>
        <location evidence="1">Nucleus</location>
    </subcellularLocation>
</comment>
<evidence type="ECO:0000256" key="5">
    <source>
        <dbReference type="ARBA" id="ARBA00022679"/>
    </source>
</evidence>
<dbReference type="WBParaSite" id="ASIM_0001487201-mRNA-1">
    <property type="protein sequence ID" value="ASIM_0001487201-mRNA-1"/>
    <property type="gene ID" value="ASIM_0001487201"/>
</dbReference>
<dbReference type="InterPro" id="IPR001739">
    <property type="entry name" value="Methyl_CpG_DNA-bd"/>
</dbReference>
<gene>
    <name evidence="15" type="ORF">ASIM_LOCUS14282</name>
</gene>
<keyword evidence="5" id="KW-0808">Transferase</keyword>
<keyword evidence="9" id="KW-0539">Nucleus</keyword>
<dbReference type="SMART" id="SM00468">
    <property type="entry name" value="PreSET"/>
    <property type="match status" value="1"/>
</dbReference>
<evidence type="ECO:0000259" key="14">
    <source>
        <dbReference type="PROSITE" id="PS50982"/>
    </source>
</evidence>
<protein>
    <submittedName>
        <fullName evidence="17">Histone-lysine N-methyltransferase met-2 (inferred by orthology to a C. elegans protein)</fullName>
    </submittedName>
</protein>
<keyword evidence="8" id="KW-0862">Zinc</keyword>
<dbReference type="Pfam" id="PF01429">
    <property type="entry name" value="MBD"/>
    <property type="match status" value="1"/>
</dbReference>
<dbReference type="PROSITE" id="PS50280">
    <property type="entry name" value="SET"/>
    <property type="match status" value="1"/>
</dbReference>
<dbReference type="Gene3D" id="3.30.890.10">
    <property type="entry name" value="Methyl-cpg-binding Protein 2, Chain A"/>
    <property type="match status" value="1"/>
</dbReference>
<dbReference type="Proteomes" id="UP000267096">
    <property type="component" value="Unassembled WGS sequence"/>
</dbReference>
<dbReference type="GO" id="GO:0005634">
    <property type="term" value="C:nucleus"/>
    <property type="evidence" value="ECO:0007669"/>
    <property type="project" value="UniProtKB-SubCell"/>
</dbReference>
<dbReference type="PANTHER" id="PTHR46024">
    <property type="entry name" value="HISTONE-LYSINE N-METHYLTRANSFERASE EGGLESS"/>
    <property type="match status" value="1"/>
</dbReference>
<evidence type="ECO:0000256" key="7">
    <source>
        <dbReference type="ARBA" id="ARBA00022723"/>
    </source>
</evidence>
<reference evidence="17" key="1">
    <citation type="submission" date="2017-02" db="UniProtKB">
        <authorList>
            <consortium name="WormBaseParasite"/>
        </authorList>
    </citation>
    <scope>IDENTIFICATION</scope>
</reference>
<dbReference type="Pfam" id="PF05033">
    <property type="entry name" value="Pre-SET"/>
    <property type="match status" value="1"/>
</dbReference>
<proteinExistence type="predicted"/>
<evidence type="ECO:0000256" key="3">
    <source>
        <dbReference type="ARBA" id="ARBA00022454"/>
    </source>
</evidence>
<dbReference type="InterPro" id="IPR051516">
    <property type="entry name" value="SETDB_methyltransferase"/>
</dbReference>
<keyword evidence="16" id="KW-1185">Reference proteome</keyword>
<dbReference type="InterPro" id="IPR016177">
    <property type="entry name" value="DNA-bd_dom_sf"/>
</dbReference>
<dbReference type="PROSITE" id="PS50867">
    <property type="entry name" value="PRE_SET"/>
    <property type="match status" value="1"/>
</dbReference>
<keyword evidence="6" id="KW-0949">S-adenosyl-L-methionine</keyword>
<dbReference type="InterPro" id="IPR046341">
    <property type="entry name" value="SET_dom_sf"/>
</dbReference>
<feature type="domain" description="Pre-SET" evidence="12">
    <location>
        <begin position="986"/>
        <end position="1065"/>
    </location>
</feature>
<evidence type="ECO:0000256" key="1">
    <source>
        <dbReference type="ARBA" id="ARBA00004123"/>
    </source>
</evidence>
<feature type="domain" description="Post-SET" evidence="13">
    <location>
        <begin position="1426"/>
        <end position="1442"/>
    </location>
</feature>
<dbReference type="GO" id="GO:0008270">
    <property type="term" value="F:zinc ion binding"/>
    <property type="evidence" value="ECO:0007669"/>
    <property type="project" value="InterPro"/>
</dbReference>
<dbReference type="GO" id="GO:0046974">
    <property type="term" value="F:histone H3K9 methyltransferase activity"/>
    <property type="evidence" value="ECO:0007669"/>
    <property type="project" value="TreeGrafter"/>
</dbReference>
<evidence type="ECO:0000256" key="4">
    <source>
        <dbReference type="ARBA" id="ARBA00022603"/>
    </source>
</evidence>
<feature type="domain" description="MBD" evidence="14">
    <location>
        <begin position="847"/>
        <end position="922"/>
    </location>
</feature>
<evidence type="ECO:0000313" key="16">
    <source>
        <dbReference type="Proteomes" id="UP000267096"/>
    </source>
</evidence>
<dbReference type="Pfam" id="PF00856">
    <property type="entry name" value="SET"/>
    <property type="match status" value="1"/>
</dbReference>
<dbReference type="GO" id="GO:0005694">
    <property type="term" value="C:chromosome"/>
    <property type="evidence" value="ECO:0007669"/>
    <property type="project" value="UniProtKB-SubCell"/>
</dbReference>
<dbReference type="CDD" id="cd04508">
    <property type="entry name" value="Tudor_SF"/>
    <property type="match status" value="1"/>
</dbReference>
<dbReference type="InterPro" id="IPR001214">
    <property type="entry name" value="SET_dom"/>
</dbReference>
<dbReference type="PANTHER" id="PTHR46024:SF1">
    <property type="entry name" value="HISTONE-LYSINE N-METHYLTRANSFERASE EGGLESS"/>
    <property type="match status" value="1"/>
</dbReference>
<evidence type="ECO:0000259" key="12">
    <source>
        <dbReference type="PROSITE" id="PS50867"/>
    </source>
</evidence>
<sequence length="1442" mass="162963">MTAVKLANFGGAAERKRPYPENSPRTPLEKRKSDGGTNGDNHGSGLCLTVNKEIPVIELSDDEDDTHNQQNNAERQTVKQEKIPMETLPNGKPAEPSGPSEIKKINDPDGKSGIINGNEAADAENDQKSTCSSEDIVILSDTMDLSAMDCGSKIKYERRIKHVYAVCRQSRNGEQICDLESIDDSDAVRMVFDEERISQALVAYHVEKKTVPQAAASLKISNFELIVYLLDHIWHERDRTVEGYSLVGVASFIRIERAAIQFINSLLVRPEEMTPAQFIAVGSYYFYRMCYHLDYISIRLQRTLLEPVELIFIMTVLLARMYRKIEPISHTTTDVTNICGEIDKSTKAMHMECLPSSKVIPKPSILPAMWSKRATRLEQKALNASADKPSSNVSSIEPKSSIINNNVNNVYNHTISSHNVDENNSNNNKNNSTESDLSKNYNERCQQPLSEIPRLVSGGEDISVVETRLSEFSRPGFVLMEDPVNLDDIPEGAVCLGRQKCGLNFIRCTIIRRLTAREYYARFTDGVEESVDISRIAKHVPGWLRIWEGVRVCALYEPKLTRDPVLKAFYSGIVAVGLHGFTNNEMLVHIFVFFDNGLDAMVNARSVCILAEQQYVTRDDGKKVIDRRKNYVLMPKKRQMFVKHYLKKYPDWPLVPMKRRENTQRVNVTLNDVPYSAFVLQTERQFALLRFPPKKRVPGADCVLVGCKKHEHIDEWVYRGSDRLDTIRQTIEQIREREERQQQKSVSLNMVQSRREARLMNNFEYAIPLDKGSSLNLSETRSDPDLSARGRALFNLTEETENGSGQTMKNLLWHPINEWKYLRKRVHDTCSVDCLQEQETDPTNLTFKACSPYMIPLMSGWKRQCVHKSASKKLSKGDRLTIVRYETPCGIAMYEMAQIAEYLKVTCSHLTVDLFTFNSHIRPNVVYKSPIESRLVNDYSRGYEAVPIVVTNEVDHETPPKMQYDPRRYPFNEDTDVSTISKEFCSGCSCTDDCANEANCECRQITRTEISRLAKTLQPLTVRGYDYRSLNPCNEDETILSGIYECNDACKCEKNKCMNRVVQLGIRIPLELFKTQKMGWGVRTLVDIPPGKFICTYAGAILTDSQAEECGKAYGDEYFADVDFVDVVENAKQAAGVDISEDYYFSDENEETEKEERKIDFVSESVSDEDSQASAGNGIEREIDDDNDYYSDSYESESGADLGSMISTRSSKNRPKDLANQNSDRLLNSNETASTSNNSDDTLQADLAFASTSFLVSSRDERNGRGNAIGLDAKLQCNSVVSSMLNGERSAESGGYADEDVSDEDCIECDSDGNRVASGRVQVRIDPAAISDDDDDDDKPSARFSMVSYVEGHKRPSLYTIDAKRKGNIGKFFNHSCEPNMKTYLVFVDTHDFRLPWIAFFTTKYVAAGTELCWDYGYTEGAVAGKKMRCLCGSKNCRKRLL</sequence>
<dbReference type="InterPro" id="IPR003616">
    <property type="entry name" value="Post-SET_dom"/>
</dbReference>
<evidence type="ECO:0000256" key="8">
    <source>
        <dbReference type="ARBA" id="ARBA00022833"/>
    </source>
</evidence>
<feature type="region of interest" description="Disordered" evidence="10">
    <location>
        <begin position="416"/>
        <end position="438"/>
    </location>
</feature>
<dbReference type="SMART" id="SM00391">
    <property type="entry name" value="MBD"/>
    <property type="match status" value="1"/>
</dbReference>
<evidence type="ECO:0000313" key="15">
    <source>
        <dbReference type="EMBL" id="VDK51927.1"/>
    </source>
</evidence>
<keyword evidence="4" id="KW-0489">Methyltransferase</keyword>
<organism evidence="17">
    <name type="scientific">Anisakis simplex</name>
    <name type="common">Herring worm</name>
    <dbReference type="NCBI Taxonomy" id="6269"/>
    <lineage>
        <taxon>Eukaryota</taxon>
        <taxon>Metazoa</taxon>
        <taxon>Ecdysozoa</taxon>
        <taxon>Nematoda</taxon>
        <taxon>Chromadorea</taxon>
        <taxon>Rhabditida</taxon>
        <taxon>Spirurina</taxon>
        <taxon>Ascaridomorpha</taxon>
        <taxon>Ascaridoidea</taxon>
        <taxon>Anisakidae</taxon>
        <taxon>Anisakis</taxon>
        <taxon>Anisakis simplex complex</taxon>
    </lineage>
</organism>
<evidence type="ECO:0000256" key="6">
    <source>
        <dbReference type="ARBA" id="ARBA00022691"/>
    </source>
</evidence>
<feature type="region of interest" description="Disordered" evidence="10">
    <location>
        <begin position="1145"/>
        <end position="1240"/>
    </location>
</feature>
<dbReference type="GO" id="GO:0070828">
    <property type="term" value="P:heterochromatin organization"/>
    <property type="evidence" value="ECO:0007669"/>
    <property type="project" value="TreeGrafter"/>
</dbReference>
<dbReference type="PROSITE" id="PS50982">
    <property type="entry name" value="MBD"/>
    <property type="match status" value="1"/>
</dbReference>
<keyword evidence="3" id="KW-0158">Chromosome</keyword>
<dbReference type="EMBL" id="UYRR01031685">
    <property type="protein sequence ID" value="VDK51927.1"/>
    <property type="molecule type" value="Genomic_DNA"/>
</dbReference>
<feature type="domain" description="SET" evidence="11">
    <location>
        <begin position="1068"/>
        <end position="1417"/>
    </location>
</feature>
<feature type="compositionally biased region" description="Basic and acidic residues" evidence="10">
    <location>
        <begin position="101"/>
        <end position="110"/>
    </location>
</feature>
<dbReference type="OrthoDB" id="5792673at2759"/>
<feature type="compositionally biased region" description="Low complexity" evidence="10">
    <location>
        <begin position="1226"/>
        <end position="1240"/>
    </location>
</feature>
<dbReference type="SMART" id="SM00317">
    <property type="entry name" value="SET"/>
    <property type="match status" value="1"/>
</dbReference>
<evidence type="ECO:0000256" key="10">
    <source>
        <dbReference type="SAM" id="MobiDB-lite"/>
    </source>
</evidence>
<feature type="compositionally biased region" description="Low complexity" evidence="10">
    <location>
        <begin position="416"/>
        <end position="432"/>
    </location>
</feature>
<reference evidence="15 16" key="2">
    <citation type="submission" date="2018-11" db="EMBL/GenBank/DDBJ databases">
        <authorList>
            <consortium name="Pathogen Informatics"/>
        </authorList>
    </citation>
    <scope>NUCLEOTIDE SEQUENCE [LARGE SCALE GENOMIC DNA]</scope>
</reference>
<dbReference type="SUPFAM" id="SSF82199">
    <property type="entry name" value="SET domain"/>
    <property type="match status" value="1"/>
</dbReference>
<evidence type="ECO:0000259" key="13">
    <source>
        <dbReference type="PROSITE" id="PS50868"/>
    </source>
</evidence>
<dbReference type="GO" id="GO:0003677">
    <property type="term" value="F:DNA binding"/>
    <property type="evidence" value="ECO:0007669"/>
    <property type="project" value="InterPro"/>
</dbReference>
<evidence type="ECO:0000256" key="9">
    <source>
        <dbReference type="ARBA" id="ARBA00023242"/>
    </source>
</evidence>
<evidence type="ECO:0000259" key="11">
    <source>
        <dbReference type="PROSITE" id="PS50280"/>
    </source>
</evidence>
<evidence type="ECO:0000256" key="2">
    <source>
        <dbReference type="ARBA" id="ARBA00004286"/>
    </source>
</evidence>
<accession>A0A0M3K1W0</accession>
<dbReference type="SUPFAM" id="SSF54171">
    <property type="entry name" value="DNA-binding domain"/>
    <property type="match status" value="1"/>
</dbReference>
<dbReference type="GO" id="GO:0032259">
    <property type="term" value="P:methylation"/>
    <property type="evidence" value="ECO:0007669"/>
    <property type="project" value="UniProtKB-KW"/>
</dbReference>